<dbReference type="Gene3D" id="1.10.10.10">
    <property type="entry name" value="Winged helix-like DNA-binding domain superfamily/Winged helix DNA-binding domain"/>
    <property type="match status" value="1"/>
</dbReference>
<organism evidence="3 4">
    <name type="scientific">Streptacidiphilus monticola</name>
    <dbReference type="NCBI Taxonomy" id="2161674"/>
    <lineage>
        <taxon>Bacteria</taxon>
        <taxon>Bacillati</taxon>
        <taxon>Actinomycetota</taxon>
        <taxon>Actinomycetes</taxon>
        <taxon>Kitasatosporales</taxon>
        <taxon>Streptomycetaceae</taxon>
        <taxon>Streptacidiphilus</taxon>
    </lineage>
</organism>
<reference evidence="4" key="1">
    <citation type="journal article" date="2019" name="Int. J. Syst. Evol. Microbiol.">
        <title>The Global Catalogue of Microorganisms (GCM) 10K type strain sequencing project: providing services to taxonomists for standard genome sequencing and annotation.</title>
        <authorList>
            <consortium name="The Broad Institute Genomics Platform"/>
            <consortium name="The Broad Institute Genome Sequencing Center for Infectious Disease"/>
            <person name="Wu L."/>
            <person name="Ma J."/>
        </authorList>
    </citation>
    <scope>NUCLEOTIDE SEQUENCE [LARGE SCALE GENOMIC DNA]</scope>
    <source>
        <strain evidence="4">JCM 4816</strain>
    </source>
</reference>
<protein>
    <submittedName>
        <fullName evidence="3">RrF2 family transcriptional regulator</fullName>
    </submittedName>
</protein>
<dbReference type="EMBL" id="JBHSQJ010000010">
    <property type="protein sequence ID" value="MFC5906253.1"/>
    <property type="molecule type" value="Genomic_DNA"/>
</dbReference>
<dbReference type="RefSeq" id="WP_380579484.1">
    <property type="nucleotide sequence ID" value="NZ_JBHSQJ010000010.1"/>
</dbReference>
<dbReference type="SUPFAM" id="SSF46785">
    <property type="entry name" value="Winged helix' DNA-binding domain"/>
    <property type="match status" value="1"/>
</dbReference>
<dbReference type="InterPro" id="IPR000944">
    <property type="entry name" value="Tscrpt_reg_Rrf2"/>
</dbReference>
<dbReference type="PANTHER" id="PTHR33221">
    <property type="entry name" value="WINGED HELIX-TURN-HELIX TRANSCRIPTIONAL REGULATOR, RRF2 FAMILY"/>
    <property type="match status" value="1"/>
</dbReference>
<accession>A0ABW1FVH7</accession>
<keyword evidence="1" id="KW-0238">DNA-binding</keyword>
<dbReference type="InterPro" id="IPR036390">
    <property type="entry name" value="WH_DNA-bd_sf"/>
</dbReference>
<evidence type="ECO:0000313" key="3">
    <source>
        <dbReference type="EMBL" id="MFC5906253.1"/>
    </source>
</evidence>
<evidence type="ECO:0000256" key="2">
    <source>
        <dbReference type="ARBA" id="ARBA00034078"/>
    </source>
</evidence>
<keyword evidence="4" id="KW-1185">Reference proteome</keyword>
<proteinExistence type="predicted"/>
<dbReference type="InterPro" id="IPR036388">
    <property type="entry name" value="WH-like_DNA-bd_sf"/>
</dbReference>
<comment type="cofactor">
    <cofactor evidence="2">
        <name>[2Fe-2S] cluster</name>
        <dbReference type="ChEBI" id="CHEBI:190135"/>
    </cofactor>
</comment>
<dbReference type="PROSITE" id="PS51197">
    <property type="entry name" value="HTH_RRF2_2"/>
    <property type="match status" value="1"/>
</dbReference>
<evidence type="ECO:0000256" key="1">
    <source>
        <dbReference type="ARBA" id="ARBA00023125"/>
    </source>
</evidence>
<evidence type="ECO:0000313" key="4">
    <source>
        <dbReference type="Proteomes" id="UP001596174"/>
    </source>
</evidence>
<dbReference type="Pfam" id="PF02082">
    <property type="entry name" value="Rrf2"/>
    <property type="match status" value="1"/>
</dbReference>
<name>A0ABW1FVH7_9ACTN</name>
<comment type="caution">
    <text evidence="3">The sequence shown here is derived from an EMBL/GenBank/DDBJ whole genome shotgun (WGS) entry which is preliminary data.</text>
</comment>
<dbReference type="PANTHER" id="PTHR33221:SF4">
    <property type="entry name" value="HTH-TYPE TRANSCRIPTIONAL REPRESSOR NSRR"/>
    <property type="match status" value="1"/>
</dbReference>
<gene>
    <name evidence="3" type="ORF">ACFP3V_03315</name>
</gene>
<sequence>MRLTKGTDIALRIAMRLAVAEDATGGSAPTTRQVADAVEVPYTHAAKVVSRLSALGVVEARRGRDGGLALTPLGRRASVGWLVRELEGVGDVVGCEDAPACPLRGQCRLRSVLRQAQDAFYRALDPYTVDELVAGPVGPVLLGLGRRPQD</sequence>
<dbReference type="Proteomes" id="UP001596174">
    <property type="component" value="Unassembled WGS sequence"/>
</dbReference>